<feature type="transmembrane region" description="Helical" evidence="8">
    <location>
        <begin position="72"/>
        <end position="89"/>
    </location>
</feature>
<evidence type="ECO:0000256" key="5">
    <source>
        <dbReference type="ARBA" id="ARBA00022989"/>
    </source>
</evidence>
<dbReference type="GO" id="GO:0071555">
    <property type="term" value="P:cell wall organization"/>
    <property type="evidence" value="ECO:0007669"/>
    <property type="project" value="TreeGrafter"/>
</dbReference>
<gene>
    <name evidence="9" type="ORF">AQJ30_32440</name>
</gene>
<keyword evidence="4 8" id="KW-0812">Transmembrane</keyword>
<dbReference type="Proteomes" id="UP000053271">
    <property type="component" value="Unassembled WGS sequence"/>
</dbReference>
<evidence type="ECO:0000256" key="6">
    <source>
        <dbReference type="ARBA" id="ARBA00023136"/>
    </source>
</evidence>
<evidence type="ECO:0000256" key="1">
    <source>
        <dbReference type="ARBA" id="ARBA00004651"/>
    </source>
</evidence>
<dbReference type="EMBL" id="LMWS01000043">
    <property type="protein sequence ID" value="KUN33952.1"/>
    <property type="molecule type" value="Genomic_DNA"/>
</dbReference>
<protein>
    <submittedName>
        <fullName evidence="9">Glycosyl transferase</fullName>
    </submittedName>
</protein>
<keyword evidence="2" id="KW-1003">Cell membrane</keyword>
<feature type="transmembrane region" description="Helical" evidence="8">
    <location>
        <begin position="119"/>
        <end position="136"/>
    </location>
</feature>
<name>A0A101QPW9_9ACTN</name>
<feature type="transmembrane region" description="Helical" evidence="8">
    <location>
        <begin position="268"/>
        <end position="294"/>
    </location>
</feature>
<reference evidence="9 10" key="1">
    <citation type="submission" date="2015-10" db="EMBL/GenBank/DDBJ databases">
        <title>Draft genome sequence of Streptomyces longwoodensis DSM 41677, type strain for the species Streptomyces longwoodensis.</title>
        <authorList>
            <person name="Ruckert C."/>
            <person name="Winkler A."/>
            <person name="Kalinowski J."/>
            <person name="Kampfer P."/>
            <person name="Glaeser S."/>
        </authorList>
    </citation>
    <scope>NUCLEOTIDE SEQUENCE [LARGE SCALE GENOMIC DNA]</scope>
    <source>
        <strain evidence="9 10">DSM 41677</strain>
    </source>
</reference>
<dbReference type="RefSeq" id="WP_067241030.1">
    <property type="nucleotide sequence ID" value="NZ_KQ948563.1"/>
</dbReference>
<keyword evidence="10" id="KW-1185">Reference proteome</keyword>
<dbReference type="Pfam" id="PF00953">
    <property type="entry name" value="Glycos_transf_4"/>
    <property type="match status" value="1"/>
</dbReference>
<keyword evidence="5 8" id="KW-1133">Transmembrane helix</keyword>
<evidence type="ECO:0000256" key="8">
    <source>
        <dbReference type="SAM" id="Phobius"/>
    </source>
</evidence>
<dbReference type="AlphaFoldDB" id="A0A101QPW9"/>
<keyword evidence="3 9" id="KW-0808">Transferase</keyword>
<dbReference type="GeneID" id="91429293"/>
<dbReference type="CDD" id="cd06853">
    <property type="entry name" value="GT_WecA_like"/>
    <property type="match status" value="1"/>
</dbReference>
<feature type="region of interest" description="Disordered" evidence="7">
    <location>
        <begin position="326"/>
        <end position="351"/>
    </location>
</feature>
<evidence type="ECO:0000313" key="10">
    <source>
        <dbReference type="Proteomes" id="UP000053271"/>
    </source>
</evidence>
<dbReference type="InterPro" id="IPR000715">
    <property type="entry name" value="Glycosyl_transferase_4"/>
</dbReference>
<feature type="transmembrane region" description="Helical" evidence="8">
    <location>
        <begin position="192"/>
        <end position="213"/>
    </location>
</feature>
<dbReference type="PANTHER" id="PTHR22926:SF3">
    <property type="entry name" value="UNDECAPRENYL-PHOSPHATE ALPHA-N-ACETYLGLUCOSAMINYL 1-PHOSPHATE TRANSFERASE"/>
    <property type="match status" value="1"/>
</dbReference>
<dbReference type="GO" id="GO:0016780">
    <property type="term" value="F:phosphotransferase activity, for other substituted phosphate groups"/>
    <property type="evidence" value="ECO:0007669"/>
    <property type="project" value="InterPro"/>
</dbReference>
<dbReference type="PANTHER" id="PTHR22926">
    <property type="entry name" value="PHOSPHO-N-ACETYLMURAMOYL-PENTAPEPTIDE-TRANSFERASE"/>
    <property type="match status" value="1"/>
</dbReference>
<proteinExistence type="predicted"/>
<dbReference type="STRING" id="68231.AQJ30_32440"/>
<keyword evidence="6 8" id="KW-0472">Membrane</keyword>
<organism evidence="9 10">
    <name type="scientific">Streptomyces longwoodensis</name>
    <dbReference type="NCBI Taxonomy" id="68231"/>
    <lineage>
        <taxon>Bacteria</taxon>
        <taxon>Bacillati</taxon>
        <taxon>Actinomycetota</taxon>
        <taxon>Actinomycetes</taxon>
        <taxon>Kitasatosporales</taxon>
        <taxon>Streptomycetaceae</taxon>
        <taxon>Streptomyces</taxon>
    </lineage>
</organism>
<comment type="subcellular location">
    <subcellularLocation>
        <location evidence="1">Cell membrane</location>
        <topology evidence="1">Multi-pass membrane protein</topology>
    </subcellularLocation>
</comment>
<feature type="transmembrane region" description="Helical" evidence="8">
    <location>
        <begin position="225"/>
        <end position="247"/>
    </location>
</feature>
<evidence type="ECO:0000256" key="7">
    <source>
        <dbReference type="SAM" id="MobiDB-lite"/>
    </source>
</evidence>
<feature type="transmembrane region" description="Helical" evidence="8">
    <location>
        <begin position="6"/>
        <end position="22"/>
    </location>
</feature>
<accession>A0A101QPW9</accession>
<dbReference type="GO" id="GO:0044038">
    <property type="term" value="P:cell wall macromolecule biosynthetic process"/>
    <property type="evidence" value="ECO:0007669"/>
    <property type="project" value="TreeGrafter"/>
</dbReference>
<feature type="transmembrane region" description="Helical" evidence="8">
    <location>
        <begin position="143"/>
        <end position="162"/>
    </location>
</feature>
<evidence type="ECO:0000256" key="3">
    <source>
        <dbReference type="ARBA" id="ARBA00022679"/>
    </source>
</evidence>
<evidence type="ECO:0000313" key="9">
    <source>
        <dbReference type="EMBL" id="KUN33952.1"/>
    </source>
</evidence>
<comment type="caution">
    <text evidence="9">The sequence shown here is derived from an EMBL/GenBank/DDBJ whole genome shotgun (WGS) entry which is preliminary data.</text>
</comment>
<evidence type="ECO:0000256" key="4">
    <source>
        <dbReference type="ARBA" id="ARBA00022692"/>
    </source>
</evidence>
<feature type="transmembrane region" description="Helical" evidence="8">
    <location>
        <begin position="300"/>
        <end position="318"/>
    </location>
</feature>
<dbReference type="GO" id="GO:0005886">
    <property type="term" value="C:plasma membrane"/>
    <property type="evidence" value="ECO:0007669"/>
    <property type="project" value="UniProtKB-SubCell"/>
</dbReference>
<sequence>MLYGIAAATTALLLTAVLAALLRVPARRLGLVERRQRQRRVPVSGGLAVVLVTSLVAVAGDRTGWAPLGDGVGRLLVAAAAVAGLGLVADVSRLKTSILVVGTAVAAACVMPYGDLGVLGGLLGAGWVTFAALALRSLDHADGLAGTVGLVTAFGVGACVAAELLDGLAVLLSVLAAALTGFLLHNWPPARAALGACGSLFAGFLLGAGGVYARVGHDPLESAGVLFALVVLGAADTLLVVLSRRLAGRPLLRGAPDHLAHRLRRLGITAQGAVVLLGLLASCGVLAGVLVHIGRLGAQAPLWGAGVVAVIVLGLLRVPVQVPRRPSHTVVRQPGSPTSTQVREPLRVRNG</sequence>
<dbReference type="GO" id="GO:0009103">
    <property type="term" value="P:lipopolysaccharide biosynthetic process"/>
    <property type="evidence" value="ECO:0007669"/>
    <property type="project" value="TreeGrafter"/>
</dbReference>
<feature type="transmembrane region" description="Helical" evidence="8">
    <location>
        <begin position="43"/>
        <end position="60"/>
    </location>
</feature>
<evidence type="ECO:0000256" key="2">
    <source>
        <dbReference type="ARBA" id="ARBA00022475"/>
    </source>
</evidence>